<keyword evidence="2" id="KW-1185">Reference proteome</keyword>
<proteinExistence type="predicted"/>
<sequence length="89" mass="9564">MASELPQSPAVSVRHNSQVLLLPRLLMHNVHQRQNIRSPSIIVIIAAVLKSIDGGFPRAVHQTGIYALGALGLTWTVCRIGAGHGLLLL</sequence>
<dbReference type="EMBL" id="QJNS01000157">
    <property type="protein sequence ID" value="RYO84663.1"/>
    <property type="molecule type" value="Genomic_DNA"/>
</dbReference>
<evidence type="ECO:0000313" key="1">
    <source>
        <dbReference type="EMBL" id="RYO84663.1"/>
    </source>
</evidence>
<protein>
    <submittedName>
        <fullName evidence="1">Uncharacterized protein</fullName>
    </submittedName>
</protein>
<dbReference type="Proteomes" id="UP000294003">
    <property type="component" value="Unassembled WGS sequence"/>
</dbReference>
<evidence type="ECO:0000313" key="2">
    <source>
        <dbReference type="Proteomes" id="UP000294003"/>
    </source>
</evidence>
<reference evidence="1 2" key="1">
    <citation type="submission" date="2018-06" db="EMBL/GenBank/DDBJ databases">
        <title>Complete Genomes of Monosporascus.</title>
        <authorList>
            <person name="Robinson A.J."/>
            <person name="Natvig D.O."/>
        </authorList>
    </citation>
    <scope>NUCLEOTIDE SEQUENCE [LARGE SCALE GENOMIC DNA]</scope>
    <source>
        <strain evidence="1 2">CBS 609.92</strain>
    </source>
</reference>
<gene>
    <name evidence="1" type="ORF">DL762_005565</name>
</gene>
<comment type="caution">
    <text evidence="1">The sequence shown here is derived from an EMBL/GenBank/DDBJ whole genome shotgun (WGS) entry which is preliminary data.</text>
</comment>
<name>A0ABY0H8Y4_9PEZI</name>
<accession>A0ABY0H8Y4</accession>
<organism evidence="1 2">
    <name type="scientific">Monosporascus cannonballus</name>
    <dbReference type="NCBI Taxonomy" id="155416"/>
    <lineage>
        <taxon>Eukaryota</taxon>
        <taxon>Fungi</taxon>
        <taxon>Dikarya</taxon>
        <taxon>Ascomycota</taxon>
        <taxon>Pezizomycotina</taxon>
        <taxon>Sordariomycetes</taxon>
        <taxon>Xylariomycetidae</taxon>
        <taxon>Xylariales</taxon>
        <taxon>Xylariales incertae sedis</taxon>
        <taxon>Monosporascus</taxon>
    </lineage>
</organism>